<gene>
    <name evidence="1" type="ORF">PHISCL_03129</name>
</gene>
<sequence>MSVHTVSENARNELLKVMEWFKTAEVESQTRSSSLCTDKDRLKICGPFLRELGLLKEGNGYALLRLYGDVVIQKDPVLDTLFFPLGLVKVAGEELQLGNYMRFKESKYFNASVDCLIVTVPQITA</sequence>
<comment type="caution">
    <text evidence="1">The sequence shown here is derived from an EMBL/GenBank/DDBJ whole genome shotgun (WGS) entry which is preliminary data.</text>
</comment>
<proteinExistence type="predicted"/>
<evidence type="ECO:0000313" key="2">
    <source>
        <dbReference type="Proteomes" id="UP000266188"/>
    </source>
</evidence>
<dbReference type="EMBL" id="MVGC01000077">
    <property type="protein sequence ID" value="RJE24542.1"/>
    <property type="molecule type" value="Genomic_DNA"/>
</dbReference>
<dbReference type="Proteomes" id="UP000266188">
    <property type="component" value="Unassembled WGS sequence"/>
</dbReference>
<dbReference type="OrthoDB" id="4252872at2759"/>
<name>A0A3A2ZMZ2_9EURO</name>
<dbReference type="AlphaFoldDB" id="A0A3A2ZMZ2"/>
<keyword evidence="2" id="KW-1185">Reference proteome</keyword>
<evidence type="ECO:0000313" key="1">
    <source>
        <dbReference type="EMBL" id="RJE24542.1"/>
    </source>
</evidence>
<organism evidence="1 2">
    <name type="scientific">Aspergillus sclerotialis</name>
    <dbReference type="NCBI Taxonomy" id="2070753"/>
    <lineage>
        <taxon>Eukaryota</taxon>
        <taxon>Fungi</taxon>
        <taxon>Dikarya</taxon>
        <taxon>Ascomycota</taxon>
        <taxon>Pezizomycotina</taxon>
        <taxon>Eurotiomycetes</taxon>
        <taxon>Eurotiomycetidae</taxon>
        <taxon>Eurotiales</taxon>
        <taxon>Aspergillaceae</taxon>
        <taxon>Aspergillus</taxon>
        <taxon>Aspergillus subgen. Polypaecilum</taxon>
    </lineage>
</organism>
<accession>A0A3A2ZMZ2</accession>
<protein>
    <submittedName>
        <fullName evidence="1">Uncharacterized protein</fullName>
    </submittedName>
</protein>
<reference evidence="2" key="1">
    <citation type="submission" date="2017-02" db="EMBL/GenBank/DDBJ databases">
        <authorList>
            <person name="Tafer H."/>
            <person name="Lopandic K."/>
        </authorList>
    </citation>
    <scope>NUCLEOTIDE SEQUENCE [LARGE SCALE GENOMIC DNA]</scope>
    <source>
        <strain evidence="2">CBS 366.77</strain>
    </source>
</reference>